<dbReference type="GO" id="GO:0016787">
    <property type="term" value="F:hydrolase activity"/>
    <property type="evidence" value="ECO:0007669"/>
    <property type="project" value="UniProtKB-KW"/>
</dbReference>
<dbReference type="InterPro" id="IPR029058">
    <property type="entry name" value="AB_hydrolase_fold"/>
</dbReference>
<keyword evidence="4" id="KW-1185">Reference proteome</keyword>
<dbReference type="AlphaFoldDB" id="A0A939C4T5"/>
<protein>
    <submittedName>
        <fullName evidence="3">Alpha/beta hydrolase</fullName>
    </submittedName>
</protein>
<comment type="caution">
    <text evidence="3">The sequence shown here is derived from an EMBL/GenBank/DDBJ whole genome shotgun (WGS) entry which is preliminary data.</text>
</comment>
<evidence type="ECO:0000313" key="4">
    <source>
        <dbReference type="Proteomes" id="UP000663801"/>
    </source>
</evidence>
<evidence type="ECO:0000259" key="2">
    <source>
        <dbReference type="Pfam" id="PF02129"/>
    </source>
</evidence>
<dbReference type="Pfam" id="PF02129">
    <property type="entry name" value="Peptidase_S15"/>
    <property type="match status" value="1"/>
</dbReference>
<feature type="domain" description="Xaa-Pro dipeptidyl-peptidase-like" evidence="2">
    <location>
        <begin position="107"/>
        <end position="325"/>
    </location>
</feature>
<evidence type="ECO:0000313" key="3">
    <source>
        <dbReference type="EMBL" id="MBM9475547.1"/>
    </source>
</evidence>
<keyword evidence="3" id="KW-0378">Hydrolase</keyword>
<dbReference type="Gene3D" id="3.40.50.1820">
    <property type="entry name" value="alpha/beta hydrolase"/>
    <property type="match status" value="1"/>
</dbReference>
<dbReference type="PANTHER" id="PTHR22946">
    <property type="entry name" value="DIENELACTONE HYDROLASE DOMAIN-CONTAINING PROTEIN-RELATED"/>
    <property type="match status" value="1"/>
</dbReference>
<dbReference type="InterPro" id="IPR050261">
    <property type="entry name" value="FrsA_esterase"/>
</dbReference>
<dbReference type="EMBL" id="JAERWL010000005">
    <property type="protein sequence ID" value="MBM9475547.1"/>
    <property type="molecule type" value="Genomic_DNA"/>
</dbReference>
<dbReference type="Gene3D" id="1.20.1440.110">
    <property type="entry name" value="acylaminoacyl peptidase"/>
    <property type="match status" value="1"/>
</dbReference>
<sequence length="365" mass="39362">MTARTVVPGDHDSWAQRWTELADRISAAADASAAAGHRVSAREAYFRASTYYRNAGIFHYAPPVSTALATSFRHQREAFQKGAALGRFRTEIVHIPYEATSLEGYFITPGGPGPYPVLVMVDGYDGTKEELYFAGGAAALERGYATLLVDGPGQGGALIEQGLVFRPDWEAVLTPQVDWLLTRPDVDPQRMAVLGRSWGGYLAPRAATAEHRIAALVADAAQYDPGSSGARLLPEALRSEFLTGEPAELDEALTAGMATSPELAFILNRGMLTHGAATPIGYLRGAQDFTIEGLADRITCPTLICAAENDVRGGGGQELYDALTVEKKYIRFTDAEGAGEHDEAGASSLFYQRAFDWLDEILDRV</sequence>
<dbReference type="PANTHER" id="PTHR22946:SF12">
    <property type="entry name" value="CONIDIAL PIGMENT BIOSYNTHESIS PROTEIN AYG1 (AFU_ORTHOLOGUE AFUA_2G17550)"/>
    <property type="match status" value="1"/>
</dbReference>
<proteinExistence type="inferred from homology"/>
<name>A0A939C4T5_9ACTN</name>
<evidence type="ECO:0000256" key="1">
    <source>
        <dbReference type="ARBA" id="ARBA00008645"/>
    </source>
</evidence>
<dbReference type="SUPFAM" id="SSF53474">
    <property type="entry name" value="alpha/beta-Hydrolases"/>
    <property type="match status" value="1"/>
</dbReference>
<accession>A0A939C4T5</accession>
<dbReference type="RefSeq" id="WP_205255663.1">
    <property type="nucleotide sequence ID" value="NZ_BAAAPV010000002.1"/>
</dbReference>
<reference evidence="3" key="1">
    <citation type="submission" date="2021-01" db="EMBL/GenBank/DDBJ databases">
        <title>KCTC 19127 draft genome.</title>
        <authorList>
            <person name="An D."/>
        </authorList>
    </citation>
    <scope>NUCLEOTIDE SEQUENCE</scope>
    <source>
        <strain evidence="3">KCTC 19127</strain>
    </source>
</reference>
<dbReference type="InterPro" id="IPR000383">
    <property type="entry name" value="Xaa-Pro-like_dom"/>
</dbReference>
<dbReference type="Proteomes" id="UP000663801">
    <property type="component" value="Unassembled WGS sequence"/>
</dbReference>
<gene>
    <name evidence="3" type="ORF">JL107_03720</name>
</gene>
<organism evidence="3 4">
    <name type="scientific">Nakamurella flavida</name>
    <dbReference type="NCBI Taxonomy" id="363630"/>
    <lineage>
        <taxon>Bacteria</taxon>
        <taxon>Bacillati</taxon>
        <taxon>Actinomycetota</taxon>
        <taxon>Actinomycetes</taxon>
        <taxon>Nakamurellales</taxon>
        <taxon>Nakamurellaceae</taxon>
        <taxon>Nakamurella</taxon>
    </lineage>
</organism>
<comment type="similarity">
    <text evidence="1">Belongs to the AB hydrolase superfamily.</text>
</comment>